<evidence type="ECO:0000313" key="1">
    <source>
        <dbReference type="EMBL" id="DAD77232.1"/>
    </source>
</evidence>
<dbReference type="EMBL" id="BK014820">
    <property type="protein sequence ID" value="DAD77232.1"/>
    <property type="molecule type" value="Genomic_DNA"/>
</dbReference>
<reference evidence="1" key="1">
    <citation type="journal article" date="2021" name="Proc. Natl. Acad. Sci. U.S.A.">
        <title>A Catalog of Tens of Thousands of Viruses from Human Metagenomes Reveals Hidden Associations with Chronic Diseases.</title>
        <authorList>
            <person name="Tisza M.J."/>
            <person name="Buck C.B."/>
        </authorList>
    </citation>
    <scope>NUCLEOTIDE SEQUENCE</scope>
    <source>
        <strain evidence="1">Ct3O52</strain>
    </source>
</reference>
<accession>A0A8S5M519</accession>
<protein>
    <submittedName>
        <fullName evidence="1">Uncharacterized protein</fullName>
    </submittedName>
</protein>
<proteinExistence type="predicted"/>
<name>A0A8S5M519_9CAUD</name>
<sequence>MSYSKIESILDTVVPEDVSVYKVQASPSEERYVVWTPTGTRSERAEGAPICTVNLGVVTVATQTENDPLPTQIIAALIAGRVAVGQDEQSFDEQTMTYYTDIPFEVI</sequence>
<organism evidence="1">
    <name type="scientific">Myoviridae sp. ct3O52</name>
    <dbReference type="NCBI Taxonomy" id="2826607"/>
    <lineage>
        <taxon>Viruses</taxon>
        <taxon>Duplodnaviria</taxon>
        <taxon>Heunggongvirae</taxon>
        <taxon>Uroviricota</taxon>
        <taxon>Caudoviricetes</taxon>
    </lineage>
</organism>